<evidence type="ECO:0000313" key="3">
    <source>
        <dbReference type="Proteomes" id="UP001431776"/>
    </source>
</evidence>
<evidence type="ECO:0000256" key="1">
    <source>
        <dbReference type="ARBA" id="ARBA00006018"/>
    </source>
</evidence>
<accession>A0AAW6TRE2</accession>
<reference evidence="2" key="1">
    <citation type="submission" date="2023-05" db="EMBL/GenBank/DDBJ databases">
        <title>Anaerotaeda fermentans gen. nov., sp. nov., a novel anaerobic planctomycete of the new family within the order Sedimentisphaerales isolated from Taman Peninsula, Russia.</title>
        <authorList>
            <person name="Khomyakova M.A."/>
            <person name="Merkel A.Y."/>
            <person name="Slobodkin A.I."/>
        </authorList>
    </citation>
    <scope>NUCLEOTIDE SEQUENCE</scope>
    <source>
        <strain evidence="2">M17dextr</strain>
    </source>
</reference>
<dbReference type="EMBL" id="JASCXX010000004">
    <property type="protein sequence ID" value="MDI6448266.1"/>
    <property type="molecule type" value="Genomic_DNA"/>
</dbReference>
<dbReference type="Pfam" id="PF01455">
    <property type="entry name" value="HupF_HypC"/>
    <property type="match status" value="1"/>
</dbReference>
<dbReference type="PROSITE" id="PS01097">
    <property type="entry name" value="HUPF_HYPC"/>
    <property type="match status" value="1"/>
</dbReference>
<proteinExistence type="inferred from homology"/>
<organism evidence="2 3">
    <name type="scientific">Anaerobaca lacustris</name>
    <dbReference type="NCBI Taxonomy" id="3044600"/>
    <lineage>
        <taxon>Bacteria</taxon>
        <taxon>Pseudomonadati</taxon>
        <taxon>Planctomycetota</taxon>
        <taxon>Phycisphaerae</taxon>
        <taxon>Sedimentisphaerales</taxon>
        <taxon>Anaerobacaceae</taxon>
        <taxon>Anaerobaca</taxon>
    </lineage>
</organism>
<keyword evidence="3" id="KW-1185">Reference proteome</keyword>
<dbReference type="Proteomes" id="UP001431776">
    <property type="component" value="Unassembled WGS sequence"/>
</dbReference>
<dbReference type="Gene3D" id="2.30.30.140">
    <property type="match status" value="1"/>
</dbReference>
<comment type="similarity">
    <text evidence="1">Belongs to the HupF/HypC family.</text>
</comment>
<dbReference type="NCBIfam" id="TIGR00074">
    <property type="entry name" value="hypC_hupF"/>
    <property type="match status" value="1"/>
</dbReference>
<gene>
    <name evidence="2" type="ORF">QJ522_04355</name>
</gene>
<sequence length="80" mass="8875">MCLAIPARIVELDEDRATVDAMGNRFAAKTTLLPDVKLGDVVLVHAGFAIARVDEEEAKKTWELFAEIENFEKTQNRVSG</sequence>
<dbReference type="InterPro" id="IPR001109">
    <property type="entry name" value="Hydrogenase_HupF/HypC"/>
</dbReference>
<dbReference type="PANTHER" id="PTHR35177:SF2">
    <property type="entry name" value="HYDROGENASE MATURATION FACTOR HYBG"/>
    <property type="match status" value="1"/>
</dbReference>
<dbReference type="InterPro" id="IPR019812">
    <property type="entry name" value="Hydgase_assmbl_chp_CS"/>
</dbReference>
<dbReference type="PANTHER" id="PTHR35177">
    <property type="entry name" value="HYDROGENASE MATURATION FACTOR HYBG"/>
    <property type="match status" value="1"/>
</dbReference>
<dbReference type="GO" id="GO:1902670">
    <property type="term" value="F:carbon dioxide binding"/>
    <property type="evidence" value="ECO:0007669"/>
    <property type="project" value="TreeGrafter"/>
</dbReference>
<dbReference type="RefSeq" id="WP_349243674.1">
    <property type="nucleotide sequence ID" value="NZ_JASCXX010000004.1"/>
</dbReference>
<comment type="caution">
    <text evidence="2">The sequence shown here is derived from an EMBL/GenBank/DDBJ whole genome shotgun (WGS) entry which is preliminary data.</text>
</comment>
<name>A0AAW6TRE2_9BACT</name>
<dbReference type="GO" id="GO:0051604">
    <property type="term" value="P:protein maturation"/>
    <property type="evidence" value="ECO:0007669"/>
    <property type="project" value="TreeGrafter"/>
</dbReference>
<dbReference type="AlphaFoldDB" id="A0AAW6TRE2"/>
<evidence type="ECO:0000313" key="2">
    <source>
        <dbReference type="EMBL" id="MDI6448266.1"/>
    </source>
</evidence>
<dbReference type="GO" id="GO:0005506">
    <property type="term" value="F:iron ion binding"/>
    <property type="evidence" value="ECO:0007669"/>
    <property type="project" value="TreeGrafter"/>
</dbReference>
<protein>
    <submittedName>
        <fullName evidence="2">HypC/HybG/HupF family hydrogenase formation chaperone</fullName>
    </submittedName>
</protein>
<dbReference type="PRINTS" id="PR00445">
    <property type="entry name" value="HUPFHYPC"/>
</dbReference>
<dbReference type="SUPFAM" id="SSF159127">
    <property type="entry name" value="HupF/HypC-like"/>
    <property type="match status" value="1"/>
</dbReference>